<dbReference type="Pfam" id="PF13480">
    <property type="entry name" value="Acetyltransf_6"/>
    <property type="match status" value="1"/>
</dbReference>
<feature type="domain" description="BioF2-like acetyltransferase" evidence="1">
    <location>
        <begin position="143"/>
        <end position="254"/>
    </location>
</feature>
<evidence type="ECO:0000313" key="3">
    <source>
        <dbReference type="Proteomes" id="UP001176891"/>
    </source>
</evidence>
<keyword evidence="3" id="KW-1185">Reference proteome</keyword>
<dbReference type="GO" id="GO:0016746">
    <property type="term" value="F:acyltransferase activity"/>
    <property type="evidence" value="ECO:0007669"/>
    <property type="project" value="UniProtKB-KW"/>
</dbReference>
<dbReference type="Proteomes" id="UP001176891">
    <property type="component" value="Unassembled WGS sequence"/>
</dbReference>
<keyword evidence="2" id="KW-0808">Transferase</keyword>
<sequence>MFYKLFSFQDSRFIFDLFLENKISSFYLPVVSNNFTNKYIETGSFESKNSSKNIHIVKDVPSYLNFSLQKLNSNIKFRKVQQYKGYLVNINGFKDVTTFINDNLNKRNRKNLISKKNKLYKNHKISSKFFFGEISKDNYQSLFKAFYRLLKVRFNEKRTYNRYLSNWDTIQEVTYQKILEKEASLHVIFDNHNPIGITLNFHKGDIVFSHIQTYDINYSKYNMGDISMLHHIEWLITNKIAVFDLSMGKTYYKEKWCNHEYNFIYHIFYKKNTILSRVKMQIIVQELKLLQFLRDKNIIGKLFMFDKLLYTYKNRLVK</sequence>
<organism evidence="2 3">
    <name type="scientific">Flavivirga amylovorans</name>
    <dbReference type="NCBI Taxonomy" id="870486"/>
    <lineage>
        <taxon>Bacteria</taxon>
        <taxon>Pseudomonadati</taxon>
        <taxon>Bacteroidota</taxon>
        <taxon>Flavobacteriia</taxon>
        <taxon>Flavobacteriales</taxon>
        <taxon>Flavobacteriaceae</taxon>
        <taxon>Flavivirga</taxon>
    </lineage>
</organism>
<name>A0ABT8X1Q9_9FLAO</name>
<protein>
    <submittedName>
        <fullName evidence="2">GNAT family N-acetyltransferase</fullName>
        <ecNumber evidence="2">2.3.1.-</ecNumber>
    </submittedName>
</protein>
<evidence type="ECO:0000313" key="2">
    <source>
        <dbReference type="EMBL" id="MDO5987889.1"/>
    </source>
</evidence>
<comment type="caution">
    <text evidence="2">The sequence shown here is derived from an EMBL/GenBank/DDBJ whole genome shotgun (WGS) entry which is preliminary data.</text>
</comment>
<dbReference type="InterPro" id="IPR038740">
    <property type="entry name" value="BioF2-like_GNAT_dom"/>
</dbReference>
<reference evidence="2" key="1">
    <citation type="submission" date="2023-07" db="EMBL/GenBank/DDBJ databases">
        <title>Two novel species in the genus Flavivirga.</title>
        <authorList>
            <person name="Kwon K."/>
        </authorList>
    </citation>
    <scope>NUCLEOTIDE SEQUENCE</scope>
    <source>
        <strain evidence="2">KACC 14157</strain>
    </source>
</reference>
<accession>A0ABT8X1Q9</accession>
<dbReference type="SUPFAM" id="SSF55729">
    <property type="entry name" value="Acyl-CoA N-acyltransferases (Nat)"/>
    <property type="match status" value="1"/>
</dbReference>
<dbReference type="EMBL" id="JAUOEM010000003">
    <property type="protein sequence ID" value="MDO5987889.1"/>
    <property type="molecule type" value="Genomic_DNA"/>
</dbReference>
<evidence type="ECO:0000259" key="1">
    <source>
        <dbReference type="Pfam" id="PF13480"/>
    </source>
</evidence>
<dbReference type="RefSeq" id="WP_303282474.1">
    <property type="nucleotide sequence ID" value="NZ_BAABCZ010000011.1"/>
</dbReference>
<gene>
    <name evidence="2" type="ORF">Q4Q39_10795</name>
</gene>
<proteinExistence type="predicted"/>
<keyword evidence="2" id="KW-0012">Acyltransferase</keyword>
<dbReference type="InterPro" id="IPR016181">
    <property type="entry name" value="Acyl_CoA_acyltransferase"/>
</dbReference>
<dbReference type="EC" id="2.3.1.-" evidence="2"/>